<gene>
    <name evidence="9" type="primary">ung</name>
    <name evidence="13" type="ORF">H9872_09295</name>
</gene>
<dbReference type="GO" id="GO:0005737">
    <property type="term" value="C:cytoplasm"/>
    <property type="evidence" value="ECO:0007669"/>
    <property type="project" value="UniProtKB-SubCell"/>
</dbReference>
<dbReference type="Proteomes" id="UP000824229">
    <property type="component" value="Unassembled WGS sequence"/>
</dbReference>
<dbReference type="CDD" id="cd10027">
    <property type="entry name" value="UDG-F1-like"/>
    <property type="match status" value="1"/>
</dbReference>
<evidence type="ECO:0000259" key="12">
    <source>
        <dbReference type="SMART" id="SM00986"/>
    </source>
</evidence>
<dbReference type="SMART" id="SM00987">
    <property type="entry name" value="UreE_C"/>
    <property type="match status" value="1"/>
</dbReference>
<evidence type="ECO:0000256" key="2">
    <source>
        <dbReference type="ARBA" id="ARBA00002631"/>
    </source>
</evidence>
<comment type="function">
    <text evidence="2 9 11">Excises uracil residues from the DNA which can arise as a result of misincorporation of dUMP residues by DNA polymerase or due to deamination of cytosine.</text>
</comment>
<dbReference type="InterPro" id="IPR036895">
    <property type="entry name" value="Uracil-DNA_glycosylase-like_sf"/>
</dbReference>
<feature type="domain" description="Uracil-DNA glycosylase-like" evidence="12">
    <location>
        <begin position="49"/>
        <end position="209"/>
    </location>
</feature>
<organism evidence="13 14">
    <name type="scientific">Candidatus Cellulosilyticum pullistercoris</name>
    <dbReference type="NCBI Taxonomy" id="2838521"/>
    <lineage>
        <taxon>Bacteria</taxon>
        <taxon>Bacillati</taxon>
        <taxon>Bacillota</taxon>
        <taxon>Clostridia</taxon>
        <taxon>Lachnospirales</taxon>
        <taxon>Cellulosilyticaceae</taxon>
        <taxon>Cellulosilyticum</taxon>
    </lineage>
</organism>
<reference evidence="13" key="1">
    <citation type="journal article" date="2021" name="PeerJ">
        <title>Extensive microbial diversity within the chicken gut microbiome revealed by metagenomics and culture.</title>
        <authorList>
            <person name="Gilroy R."/>
            <person name="Ravi A."/>
            <person name="Getino M."/>
            <person name="Pursley I."/>
            <person name="Horton D.L."/>
            <person name="Alikhan N.F."/>
            <person name="Baker D."/>
            <person name="Gharbi K."/>
            <person name="Hall N."/>
            <person name="Watson M."/>
            <person name="Adriaenssens E.M."/>
            <person name="Foster-Nyarko E."/>
            <person name="Jarju S."/>
            <person name="Secka A."/>
            <person name="Antonio M."/>
            <person name="Oren A."/>
            <person name="Chaudhuri R.R."/>
            <person name="La Ragione R."/>
            <person name="Hildebrand F."/>
            <person name="Pallen M.J."/>
        </authorList>
    </citation>
    <scope>NUCLEOTIDE SEQUENCE</scope>
    <source>
        <strain evidence="13">B5-657</strain>
    </source>
</reference>
<dbReference type="FunFam" id="3.40.470.10:FF:000001">
    <property type="entry name" value="Uracil-DNA glycosylase"/>
    <property type="match status" value="1"/>
</dbReference>
<keyword evidence="9" id="KW-0963">Cytoplasm</keyword>
<keyword evidence="7 9" id="KW-0378">Hydrolase</keyword>
<feature type="active site" description="Proton acceptor" evidence="9 10">
    <location>
        <position position="64"/>
    </location>
</feature>
<proteinExistence type="inferred from homology"/>
<dbReference type="HAMAP" id="MF_00148">
    <property type="entry name" value="UDG"/>
    <property type="match status" value="1"/>
</dbReference>
<dbReference type="NCBIfam" id="NF003588">
    <property type="entry name" value="PRK05254.1-1"/>
    <property type="match status" value="1"/>
</dbReference>
<reference evidence="13" key="2">
    <citation type="submission" date="2021-04" db="EMBL/GenBank/DDBJ databases">
        <authorList>
            <person name="Gilroy R."/>
        </authorList>
    </citation>
    <scope>NUCLEOTIDE SEQUENCE</scope>
    <source>
        <strain evidence="13">B5-657</strain>
    </source>
</reference>
<dbReference type="NCBIfam" id="NF003591">
    <property type="entry name" value="PRK05254.1-4"/>
    <property type="match status" value="1"/>
</dbReference>
<evidence type="ECO:0000256" key="5">
    <source>
        <dbReference type="ARBA" id="ARBA00018429"/>
    </source>
</evidence>
<evidence type="ECO:0000256" key="11">
    <source>
        <dbReference type="RuleBase" id="RU003780"/>
    </source>
</evidence>
<dbReference type="PANTHER" id="PTHR11264">
    <property type="entry name" value="URACIL-DNA GLYCOSYLASE"/>
    <property type="match status" value="1"/>
</dbReference>
<keyword evidence="8 9" id="KW-0234">DNA repair</keyword>
<evidence type="ECO:0000256" key="10">
    <source>
        <dbReference type="PROSITE-ProRule" id="PRU10072"/>
    </source>
</evidence>
<evidence type="ECO:0000256" key="3">
    <source>
        <dbReference type="ARBA" id="ARBA00008184"/>
    </source>
</evidence>
<dbReference type="SMART" id="SM00986">
    <property type="entry name" value="UDG"/>
    <property type="match status" value="1"/>
</dbReference>
<evidence type="ECO:0000256" key="7">
    <source>
        <dbReference type="ARBA" id="ARBA00022801"/>
    </source>
</evidence>
<evidence type="ECO:0000256" key="9">
    <source>
        <dbReference type="HAMAP-Rule" id="MF_00148"/>
    </source>
</evidence>
<evidence type="ECO:0000256" key="4">
    <source>
        <dbReference type="ARBA" id="ARBA00012030"/>
    </source>
</evidence>
<comment type="caution">
    <text evidence="13">The sequence shown here is derived from an EMBL/GenBank/DDBJ whole genome shotgun (WGS) entry which is preliminary data.</text>
</comment>
<dbReference type="InterPro" id="IPR018085">
    <property type="entry name" value="Ura-DNA_Glyclase_AS"/>
</dbReference>
<dbReference type="InterPro" id="IPR005122">
    <property type="entry name" value="Uracil-DNA_glycosylase-like"/>
</dbReference>
<dbReference type="Gene3D" id="3.40.470.10">
    <property type="entry name" value="Uracil-DNA glycosylase-like domain"/>
    <property type="match status" value="1"/>
</dbReference>
<evidence type="ECO:0000256" key="6">
    <source>
        <dbReference type="ARBA" id="ARBA00022763"/>
    </source>
</evidence>
<evidence type="ECO:0000313" key="14">
    <source>
        <dbReference type="Proteomes" id="UP000824229"/>
    </source>
</evidence>
<keyword evidence="13" id="KW-0326">Glycosidase</keyword>
<dbReference type="EC" id="3.2.2.27" evidence="4 9"/>
<dbReference type="Pfam" id="PF03167">
    <property type="entry name" value="UDG"/>
    <property type="match status" value="1"/>
</dbReference>
<accession>A0A9E2NNZ7</accession>
<name>A0A9E2NNZ7_9FIRM</name>
<dbReference type="PANTHER" id="PTHR11264:SF0">
    <property type="entry name" value="URACIL-DNA GLYCOSYLASE"/>
    <property type="match status" value="1"/>
</dbReference>
<dbReference type="NCBIfam" id="NF003592">
    <property type="entry name" value="PRK05254.1-5"/>
    <property type="match status" value="1"/>
</dbReference>
<dbReference type="AlphaFoldDB" id="A0A9E2NNZ7"/>
<dbReference type="PROSITE" id="PS00130">
    <property type="entry name" value="U_DNA_GLYCOSYLASE"/>
    <property type="match status" value="1"/>
</dbReference>
<dbReference type="GO" id="GO:0004844">
    <property type="term" value="F:uracil DNA N-glycosylase activity"/>
    <property type="evidence" value="ECO:0007669"/>
    <property type="project" value="UniProtKB-UniRule"/>
</dbReference>
<dbReference type="SUPFAM" id="SSF52141">
    <property type="entry name" value="Uracil-DNA glycosylase-like"/>
    <property type="match status" value="1"/>
</dbReference>
<dbReference type="NCBIfam" id="TIGR00628">
    <property type="entry name" value="ung"/>
    <property type="match status" value="1"/>
</dbReference>
<comment type="catalytic activity">
    <reaction evidence="1 9 11">
        <text>Hydrolyzes single-stranded DNA or mismatched double-stranded DNA and polynucleotides, releasing free uracil.</text>
        <dbReference type="EC" id="3.2.2.27"/>
    </reaction>
</comment>
<protein>
    <recommendedName>
        <fullName evidence="5 9">Uracil-DNA glycosylase</fullName>
        <shortName evidence="9">UDG</shortName>
        <ecNumber evidence="4 9">3.2.2.27</ecNumber>
    </recommendedName>
</protein>
<sequence>MVQFHNSWDKHLAEEFKKPYYIALRQFLKEEYCTQTIYPNMHDIFNALQTTSYEDVKVVILGQDPYHGEGQAHGMAFSVQPGVKTPPSLVNIYKELQSTMGCYIPNNGYLMKWAKQGILLLNTVLTVRAGKPQSHKGKGWEIFTDRIISILNEREDPIIFVLWGAPAKKKASLITAPQHKILTAAHPSPLSAYNGFFGCNHFNQINEYLKEMGKTPIDFQIENI</sequence>
<keyword evidence="6 9" id="KW-0227">DNA damage</keyword>
<evidence type="ECO:0000313" key="13">
    <source>
        <dbReference type="EMBL" id="MBU3804933.1"/>
    </source>
</evidence>
<dbReference type="InterPro" id="IPR002043">
    <property type="entry name" value="UDG_fam1"/>
</dbReference>
<dbReference type="EMBL" id="JAHLFQ010000215">
    <property type="protein sequence ID" value="MBU3804933.1"/>
    <property type="molecule type" value="Genomic_DNA"/>
</dbReference>
<evidence type="ECO:0000256" key="8">
    <source>
        <dbReference type="ARBA" id="ARBA00023204"/>
    </source>
</evidence>
<dbReference type="GO" id="GO:0097510">
    <property type="term" value="P:base-excision repair, AP site formation via deaminated base removal"/>
    <property type="evidence" value="ECO:0007669"/>
    <property type="project" value="TreeGrafter"/>
</dbReference>
<comment type="subcellular location">
    <subcellularLocation>
        <location evidence="9">Cytoplasm</location>
    </subcellularLocation>
</comment>
<evidence type="ECO:0000256" key="1">
    <source>
        <dbReference type="ARBA" id="ARBA00001400"/>
    </source>
</evidence>
<dbReference type="NCBIfam" id="NF003589">
    <property type="entry name" value="PRK05254.1-2"/>
    <property type="match status" value="1"/>
</dbReference>
<comment type="similarity">
    <text evidence="3 9 11">Belongs to the uracil-DNA glycosylase (UDG) superfamily. UNG family.</text>
</comment>